<comment type="caution">
    <text evidence="1">The sequence shown here is derived from an EMBL/GenBank/DDBJ whole genome shotgun (WGS) entry which is preliminary data.</text>
</comment>
<evidence type="ECO:0000313" key="2">
    <source>
        <dbReference type="Proteomes" id="UP000266861"/>
    </source>
</evidence>
<gene>
    <name evidence="1" type="ORF">Glove_113g5</name>
</gene>
<accession>A0A397J1I5</accession>
<dbReference type="AlphaFoldDB" id="A0A397J1I5"/>
<sequence length="67" mass="7978">MDSSYNYEIISHDLYRKPDVLQKFVDKLEEELEEIQANLSTAEKASRFFFSGLRVFRVKITKIDNNF</sequence>
<keyword evidence="2" id="KW-1185">Reference proteome</keyword>
<protein>
    <submittedName>
        <fullName evidence="1">Uncharacterized protein</fullName>
    </submittedName>
</protein>
<evidence type="ECO:0000313" key="1">
    <source>
        <dbReference type="EMBL" id="RHZ82159.1"/>
    </source>
</evidence>
<proteinExistence type="predicted"/>
<organism evidence="1 2">
    <name type="scientific">Diversispora epigaea</name>
    <dbReference type="NCBI Taxonomy" id="1348612"/>
    <lineage>
        <taxon>Eukaryota</taxon>
        <taxon>Fungi</taxon>
        <taxon>Fungi incertae sedis</taxon>
        <taxon>Mucoromycota</taxon>
        <taxon>Glomeromycotina</taxon>
        <taxon>Glomeromycetes</taxon>
        <taxon>Diversisporales</taxon>
        <taxon>Diversisporaceae</taxon>
        <taxon>Diversispora</taxon>
    </lineage>
</organism>
<reference evidence="1 2" key="1">
    <citation type="submission" date="2018-08" db="EMBL/GenBank/DDBJ databases">
        <title>Genome and evolution of the arbuscular mycorrhizal fungus Diversispora epigaea (formerly Glomus versiforme) and its bacterial endosymbionts.</title>
        <authorList>
            <person name="Sun X."/>
            <person name="Fei Z."/>
            <person name="Harrison M."/>
        </authorList>
    </citation>
    <scope>NUCLEOTIDE SEQUENCE [LARGE SCALE GENOMIC DNA]</scope>
    <source>
        <strain evidence="1 2">IT104</strain>
    </source>
</reference>
<name>A0A397J1I5_9GLOM</name>
<dbReference type="OrthoDB" id="2363045at2759"/>
<dbReference type="Proteomes" id="UP000266861">
    <property type="component" value="Unassembled WGS sequence"/>
</dbReference>
<dbReference type="EMBL" id="PQFF01000105">
    <property type="protein sequence ID" value="RHZ82159.1"/>
    <property type="molecule type" value="Genomic_DNA"/>
</dbReference>